<evidence type="ECO:0000256" key="1">
    <source>
        <dbReference type="SAM" id="MobiDB-lite"/>
    </source>
</evidence>
<gene>
    <name evidence="2" type="ORF">AVDCRST_MAG49-826</name>
</gene>
<dbReference type="AlphaFoldDB" id="A0A6J4U572"/>
<feature type="compositionally biased region" description="Low complexity" evidence="1">
    <location>
        <begin position="16"/>
        <end position="36"/>
    </location>
</feature>
<feature type="region of interest" description="Disordered" evidence="1">
    <location>
        <begin position="1"/>
        <end position="214"/>
    </location>
</feature>
<evidence type="ECO:0000313" key="2">
    <source>
        <dbReference type="EMBL" id="CAA9540697.1"/>
    </source>
</evidence>
<feature type="compositionally biased region" description="Basic and acidic residues" evidence="1">
    <location>
        <begin position="122"/>
        <end position="149"/>
    </location>
</feature>
<organism evidence="2">
    <name type="scientific">uncultured Thermomicrobiales bacterium</name>
    <dbReference type="NCBI Taxonomy" id="1645740"/>
    <lineage>
        <taxon>Bacteria</taxon>
        <taxon>Pseudomonadati</taxon>
        <taxon>Thermomicrobiota</taxon>
        <taxon>Thermomicrobia</taxon>
        <taxon>Thermomicrobiales</taxon>
        <taxon>environmental samples</taxon>
    </lineage>
</organism>
<sequence>ARGPRPAGAATDQGRRGAAVGAPGARAAPAGAAIARRGARRGDLPPGTARPGASRRRDRGPRHDPVQRPPEPDAAGEAGPGAARLRGRQRAAGRDHGWQAGRRPVHRGRGRPGLPRRARGPRVGDPDGDGRQRLLAEHAGGRGDPRAAEPRPGPAGQRRLPSLPAQAHGARPRPRRLRCPGGRQPDPAGRPGRVLLRRAGGGRGGRPPLVEPPM</sequence>
<feature type="compositionally biased region" description="Low complexity" evidence="1">
    <location>
        <begin position="75"/>
        <end position="84"/>
    </location>
</feature>
<name>A0A6J4U572_9BACT</name>
<reference evidence="2" key="1">
    <citation type="submission" date="2020-02" db="EMBL/GenBank/DDBJ databases">
        <authorList>
            <person name="Meier V. D."/>
        </authorList>
    </citation>
    <scope>NUCLEOTIDE SEQUENCE</scope>
    <source>
        <strain evidence="2">AVDCRST_MAG49</strain>
    </source>
</reference>
<feature type="non-terminal residue" evidence="2">
    <location>
        <position position="1"/>
    </location>
</feature>
<proteinExistence type="predicted"/>
<feature type="non-terminal residue" evidence="2">
    <location>
        <position position="214"/>
    </location>
</feature>
<dbReference type="EMBL" id="CADCWG010000053">
    <property type="protein sequence ID" value="CAA9540697.1"/>
    <property type="molecule type" value="Genomic_DNA"/>
</dbReference>
<feature type="compositionally biased region" description="Low complexity" evidence="1">
    <location>
        <begin position="179"/>
        <end position="198"/>
    </location>
</feature>
<protein>
    <submittedName>
        <fullName evidence="2">EpiH/GdmH-related protein</fullName>
    </submittedName>
</protein>
<accession>A0A6J4U572</accession>
<feature type="compositionally biased region" description="Basic residues" evidence="1">
    <location>
        <begin position="103"/>
        <end position="120"/>
    </location>
</feature>